<keyword evidence="4 5" id="KW-0472">Membrane</keyword>
<evidence type="ECO:0000313" key="6">
    <source>
        <dbReference type="EnsemblMetazoa" id="CLYHEMP007843.1"/>
    </source>
</evidence>
<dbReference type="OrthoDB" id="6034271at2759"/>
<evidence type="ECO:0000256" key="4">
    <source>
        <dbReference type="ARBA" id="ARBA00023136"/>
    </source>
</evidence>
<keyword evidence="7" id="KW-1185">Reference proteome</keyword>
<proteinExistence type="predicted"/>
<dbReference type="InterPro" id="IPR004031">
    <property type="entry name" value="PMP22/EMP/MP20/Claudin"/>
</dbReference>
<keyword evidence="3 5" id="KW-1133">Transmembrane helix</keyword>
<evidence type="ECO:0000256" key="1">
    <source>
        <dbReference type="ARBA" id="ARBA00004141"/>
    </source>
</evidence>
<dbReference type="AlphaFoldDB" id="A0A7M5VBN6"/>
<protein>
    <submittedName>
        <fullName evidence="6">Uncharacterized protein</fullName>
    </submittedName>
</protein>
<evidence type="ECO:0000256" key="3">
    <source>
        <dbReference type="ARBA" id="ARBA00022989"/>
    </source>
</evidence>
<name>A0A7M5VBN6_9CNID</name>
<comment type="subcellular location">
    <subcellularLocation>
        <location evidence="1">Membrane</location>
        <topology evidence="1">Multi-pass membrane protein</topology>
    </subcellularLocation>
</comment>
<sequence>MVLERTLIFFGSMISVSCLTFAVCSQFWAEFYFDGKRYHTGLWKVCYEKADECDSFNTWLDEGEKIPSWLSEIRILICLASILAGIALLTSLLGILYLKIKSVYTSVINFISCALLVGVCLIFYESKYFHNERQLLRVRHLWAFYLTISTAGLDFFDGSFWDYGGLLLLLL</sequence>
<dbReference type="Proteomes" id="UP000594262">
    <property type="component" value="Unplaced"/>
</dbReference>
<reference evidence="6" key="1">
    <citation type="submission" date="2021-01" db="UniProtKB">
        <authorList>
            <consortium name="EnsemblMetazoa"/>
        </authorList>
    </citation>
    <scope>IDENTIFICATION</scope>
</reference>
<evidence type="ECO:0000256" key="5">
    <source>
        <dbReference type="SAM" id="Phobius"/>
    </source>
</evidence>
<feature type="transmembrane region" description="Helical" evidence="5">
    <location>
        <begin position="103"/>
        <end position="124"/>
    </location>
</feature>
<keyword evidence="2 5" id="KW-0812">Transmembrane</keyword>
<organism evidence="6 7">
    <name type="scientific">Clytia hemisphaerica</name>
    <dbReference type="NCBI Taxonomy" id="252671"/>
    <lineage>
        <taxon>Eukaryota</taxon>
        <taxon>Metazoa</taxon>
        <taxon>Cnidaria</taxon>
        <taxon>Hydrozoa</taxon>
        <taxon>Hydroidolina</taxon>
        <taxon>Leptothecata</taxon>
        <taxon>Obeliida</taxon>
        <taxon>Clytiidae</taxon>
        <taxon>Clytia</taxon>
    </lineage>
</organism>
<dbReference type="Pfam" id="PF00822">
    <property type="entry name" value="PMP22_Claudin"/>
    <property type="match status" value="1"/>
</dbReference>
<dbReference type="Gene3D" id="1.20.140.150">
    <property type="match status" value="1"/>
</dbReference>
<dbReference type="EnsemblMetazoa" id="CLYHEMT007843.2">
    <property type="protein sequence ID" value="CLYHEMP007843.2"/>
    <property type="gene ID" value="CLYHEMG007843"/>
</dbReference>
<feature type="transmembrane region" description="Helical" evidence="5">
    <location>
        <begin position="75"/>
        <end position="97"/>
    </location>
</feature>
<dbReference type="GO" id="GO:0016020">
    <property type="term" value="C:membrane"/>
    <property type="evidence" value="ECO:0007669"/>
    <property type="project" value="UniProtKB-SubCell"/>
</dbReference>
<evidence type="ECO:0000256" key="2">
    <source>
        <dbReference type="ARBA" id="ARBA00022692"/>
    </source>
</evidence>
<dbReference type="EnsemblMetazoa" id="CLYHEMT007843.1">
    <property type="protein sequence ID" value="CLYHEMP007843.1"/>
    <property type="gene ID" value="CLYHEMG007843"/>
</dbReference>
<evidence type="ECO:0000313" key="7">
    <source>
        <dbReference type="Proteomes" id="UP000594262"/>
    </source>
</evidence>
<feature type="transmembrane region" description="Helical" evidence="5">
    <location>
        <begin position="6"/>
        <end position="29"/>
    </location>
</feature>
<dbReference type="PROSITE" id="PS51257">
    <property type="entry name" value="PROKAR_LIPOPROTEIN"/>
    <property type="match status" value="1"/>
</dbReference>
<accession>A0A7M5VBN6</accession>